<reference evidence="11 12" key="1">
    <citation type="submission" date="2016-07" db="EMBL/GenBank/DDBJ databases">
        <title>Draft genome of the white-rot fungus Obba rivulosa 3A-2.</title>
        <authorList>
            <consortium name="DOE Joint Genome Institute"/>
            <person name="Miettinen O."/>
            <person name="Riley R."/>
            <person name="Acob R."/>
            <person name="Barry K."/>
            <person name="Cullen D."/>
            <person name="De Vries R."/>
            <person name="Hainaut M."/>
            <person name="Hatakka A."/>
            <person name="Henrissat B."/>
            <person name="Hilden K."/>
            <person name="Kuo R."/>
            <person name="Labutti K."/>
            <person name="Lipzen A."/>
            <person name="Makela M.R."/>
            <person name="Sandor L."/>
            <person name="Spatafora J.W."/>
            <person name="Grigoriev I.V."/>
            <person name="Hibbett D.S."/>
        </authorList>
    </citation>
    <scope>NUCLEOTIDE SEQUENCE [LARGE SCALE GENOMIC DNA]</scope>
    <source>
        <strain evidence="11 12">3A-2</strain>
    </source>
</reference>
<feature type="signal peptide" evidence="9">
    <location>
        <begin position="1"/>
        <end position="18"/>
    </location>
</feature>
<evidence type="ECO:0000256" key="5">
    <source>
        <dbReference type="ARBA" id="ARBA00023136"/>
    </source>
</evidence>
<evidence type="ECO:0000256" key="7">
    <source>
        <dbReference type="ARBA" id="ARBA00023288"/>
    </source>
</evidence>
<evidence type="ECO:0000259" key="10">
    <source>
        <dbReference type="Pfam" id="PF20238"/>
    </source>
</evidence>
<keyword evidence="8" id="KW-1133">Transmembrane helix</keyword>
<dbReference type="GO" id="GO:0005886">
    <property type="term" value="C:plasma membrane"/>
    <property type="evidence" value="ECO:0007669"/>
    <property type="project" value="UniProtKB-SubCell"/>
</dbReference>
<dbReference type="Proteomes" id="UP000250043">
    <property type="component" value="Unassembled WGS sequence"/>
</dbReference>
<protein>
    <recommendedName>
        <fullName evidence="10">Copper acquisition factor BIM1-like domain-containing protein</fullName>
    </recommendedName>
</protein>
<keyword evidence="4 9" id="KW-0732">Signal</keyword>
<dbReference type="InterPro" id="IPR046936">
    <property type="entry name" value="BIM1-like"/>
</dbReference>
<sequence>MRFASAATFAGLLTVVSAHFQLQYPAPRGPFVEDQELTFCDGYANAVSNRTQFPISGGFFSLNSEHPQWTLGAIISTVQNPNNFANFTDSSGNEQTAIPFFQTSGEGSFCAPLDISDITGVTLKAGMNVTVQWIFDGGDGELFQCADLTLADIPPPNITCTNATNAAVTPLSSAPAFTTGSSTGSSTSSAPSASNTNGAAISSTAFGVSGIFGVVGVILALI</sequence>
<keyword evidence="6" id="KW-0325">Glycoprotein</keyword>
<dbReference type="OrthoDB" id="2146436at2759"/>
<feature type="transmembrane region" description="Helical" evidence="8">
    <location>
        <begin position="199"/>
        <end position="221"/>
    </location>
</feature>
<evidence type="ECO:0000256" key="3">
    <source>
        <dbReference type="ARBA" id="ARBA00022622"/>
    </source>
</evidence>
<evidence type="ECO:0000256" key="2">
    <source>
        <dbReference type="ARBA" id="ARBA00022475"/>
    </source>
</evidence>
<keyword evidence="8" id="KW-0812">Transmembrane</keyword>
<accession>A0A8E2DVS7</accession>
<keyword evidence="2" id="KW-1003">Cell membrane</keyword>
<evidence type="ECO:0000256" key="1">
    <source>
        <dbReference type="ARBA" id="ARBA00004609"/>
    </source>
</evidence>
<evidence type="ECO:0000256" key="8">
    <source>
        <dbReference type="SAM" id="Phobius"/>
    </source>
</evidence>
<dbReference type="AlphaFoldDB" id="A0A8E2DVS7"/>
<dbReference type="PANTHER" id="PTHR34992:SF1">
    <property type="entry name" value="COPPER ACQUISITION FACTOR BIM1-LIKE DOMAIN-CONTAINING PROTEIN"/>
    <property type="match status" value="1"/>
</dbReference>
<keyword evidence="7" id="KW-0449">Lipoprotein</keyword>
<feature type="domain" description="Copper acquisition factor BIM1-like" evidence="10">
    <location>
        <begin position="17"/>
        <end position="164"/>
    </location>
</feature>
<name>A0A8E2DVS7_9APHY</name>
<evidence type="ECO:0000256" key="6">
    <source>
        <dbReference type="ARBA" id="ARBA00023180"/>
    </source>
</evidence>
<keyword evidence="3" id="KW-0336">GPI-anchor</keyword>
<dbReference type="InterPro" id="IPR046530">
    <property type="entry name" value="BIM1-like_dom"/>
</dbReference>
<dbReference type="PANTHER" id="PTHR34992">
    <property type="entry name" value="HYPHAL ANASTAMOSIS-7 PROTEIN"/>
    <property type="match status" value="1"/>
</dbReference>
<feature type="chain" id="PRO_5034881330" description="Copper acquisition factor BIM1-like domain-containing protein" evidence="9">
    <location>
        <begin position="19"/>
        <end position="222"/>
    </location>
</feature>
<dbReference type="Pfam" id="PF20238">
    <property type="entry name" value="BIM1-like_dom"/>
    <property type="match status" value="1"/>
</dbReference>
<keyword evidence="12" id="KW-1185">Reference proteome</keyword>
<evidence type="ECO:0000256" key="9">
    <source>
        <dbReference type="SAM" id="SignalP"/>
    </source>
</evidence>
<comment type="subcellular location">
    <subcellularLocation>
        <location evidence="1">Cell membrane</location>
        <topology evidence="1">Lipid-anchor</topology>
        <topology evidence="1">GPI-anchor</topology>
    </subcellularLocation>
</comment>
<organism evidence="11 12">
    <name type="scientific">Obba rivulosa</name>
    <dbReference type="NCBI Taxonomy" id="1052685"/>
    <lineage>
        <taxon>Eukaryota</taxon>
        <taxon>Fungi</taxon>
        <taxon>Dikarya</taxon>
        <taxon>Basidiomycota</taxon>
        <taxon>Agaricomycotina</taxon>
        <taxon>Agaricomycetes</taxon>
        <taxon>Polyporales</taxon>
        <taxon>Gelatoporiaceae</taxon>
        <taxon>Obba</taxon>
    </lineage>
</organism>
<evidence type="ECO:0000313" key="11">
    <source>
        <dbReference type="EMBL" id="OCH96596.1"/>
    </source>
</evidence>
<evidence type="ECO:0000256" key="4">
    <source>
        <dbReference type="ARBA" id="ARBA00022729"/>
    </source>
</evidence>
<dbReference type="CDD" id="cd21176">
    <property type="entry name" value="LPMO_auxiliary-like"/>
    <property type="match status" value="1"/>
</dbReference>
<proteinExistence type="predicted"/>
<dbReference type="EMBL" id="KV722330">
    <property type="protein sequence ID" value="OCH96596.1"/>
    <property type="molecule type" value="Genomic_DNA"/>
</dbReference>
<gene>
    <name evidence="11" type="ORF">OBBRIDRAFT_765503</name>
</gene>
<dbReference type="GO" id="GO:0098552">
    <property type="term" value="C:side of membrane"/>
    <property type="evidence" value="ECO:0007669"/>
    <property type="project" value="UniProtKB-KW"/>
</dbReference>
<evidence type="ECO:0000313" key="12">
    <source>
        <dbReference type="Proteomes" id="UP000250043"/>
    </source>
</evidence>
<keyword evidence="5 8" id="KW-0472">Membrane</keyword>